<reference evidence="2" key="1">
    <citation type="submission" date="2018-09" db="EMBL/GenBank/DDBJ databases">
        <title>Draft Genome Sequence of Mediterraneibacter sp. KCTC 15684.</title>
        <authorList>
            <person name="Kim J.S."/>
            <person name="Han K.I."/>
            <person name="Suh M.K."/>
            <person name="Lee K.C."/>
            <person name="Eom M.K."/>
            <person name="Lee J.H."/>
            <person name="Park S.H."/>
            <person name="Kang S.W."/>
            <person name="Park J.E."/>
            <person name="Oh B.S."/>
            <person name="Yu S.Y."/>
            <person name="Choi S.H."/>
            <person name="Lee D.H."/>
            <person name="Yoon H."/>
            <person name="Kim B."/>
            <person name="Yang S.J."/>
            <person name="Lee J.S."/>
        </authorList>
    </citation>
    <scope>NUCLEOTIDE SEQUENCE [LARGE SCALE GENOMIC DNA]</scope>
    <source>
        <strain evidence="2">KCTC 15684</strain>
    </source>
</reference>
<comment type="caution">
    <text evidence="1">The sequence shown here is derived from an EMBL/GenBank/DDBJ whole genome shotgun (WGS) entry which is preliminary data.</text>
</comment>
<accession>A0A391P227</accession>
<protein>
    <submittedName>
        <fullName evidence="1">Uncharacterized protein</fullName>
    </submittedName>
</protein>
<keyword evidence="2" id="KW-1185">Reference proteome</keyword>
<sequence length="69" mass="7846">MKATYIVTDVADRIAPKWLANRISYKGVKFLYTFDDGKSVLKGVRIGDEVARIGDAIHFDGNRMSIERR</sequence>
<dbReference type="AlphaFoldDB" id="A0A391P227"/>
<evidence type="ECO:0000313" key="2">
    <source>
        <dbReference type="Proteomes" id="UP000265643"/>
    </source>
</evidence>
<dbReference type="EMBL" id="BHGK01000001">
    <property type="protein sequence ID" value="GCA66016.1"/>
    <property type="molecule type" value="Genomic_DNA"/>
</dbReference>
<dbReference type="RefSeq" id="WP_119297425.1">
    <property type="nucleotide sequence ID" value="NZ_BHGK01000001.1"/>
</dbReference>
<gene>
    <name evidence="1" type="ORF">KGMB01110_04520</name>
</gene>
<proteinExistence type="predicted"/>
<organism evidence="1 2">
    <name type="scientific">Mediterraneibacter butyricigenes</name>
    <dbReference type="NCBI Taxonomy" id="2316025"/>
    <lineage>
        <taxon>Bacteria</taxon>
        <taxon>Bacillati</taxon>
        <taxon>Bacillota</taxon>
        <taxon>Clostridia</taxon>
        <taxon>Lachnospirales</taxon>
        <taxon>Lachnospiraceae</taxon>
        <taxon>Mediterraneibacter</taxon>
    </lineage>
</organism>
<evidence type="ECO:0000313" key="1">
    <source>
        <dbReference type="EMBL" id="GCA66016.1"/>
    </source>
</evidence>
<name>A0A391P227_9FIRM</name>
<dbReference type="Proteomes" id="UP000265643">
    <property type="component" value="Unassembled WGS sequence"/>
</dbReference>